<accession>A0A3Q1H6G5</accession>
<dbReference type="OrthoDB" id="8951375at2759"/>
<dbReference type="GeneTree" id="ENSGT00940000181498"/>
<evidence type="ECO:0000313" key="1">
    <source>
        <dbReference type="Ensembl" id="ENSATEP00000000383.2"/>
    </source>
</evidence>
<reference evidence="1" key="2">
    <citation type="submission" date="2025-08" db="UniProtKB">
        <authorList>
            <consortium name="Ensembl"/>
        </authorList>
    </citation>
    <scope>IDENTIFICATION</scope>
</reference>
<dbReference type="InParanoid" id="A0A3Q1H6G5"/>
<keyword evidence="2" id="KW-1185">Reference proteome</keyword>
<name>A0A3Q1H6G5_ANATE</name>
<reference evidence="1" key="3">
    <citation type="submission" date="2025-09" db="UniProtKB">
        <authorList>
            <consortium name="Ensembl"/>
        </authorList>
    </citation>
    <scope>IDENTIFICATION</scope>
</reference>
<sequence length="84" mass="9087">MAAKLTSHDPLIIRPISAGVLLTATADRAVSPTLPAKAVTHTAFSIHRAPRPTAAPPARIILPILSTNERTQNVLNTFYIFNFQ</sequence>
<protein>
    <submittedName>
        <fullName evidence="1">Uncharacterized protein</fullName>
    </submittedName>
</protein>
<dbReference type="Ensembl" id="ENSATET00000000395.2">
    <property type="protein sequence ID" value="ENSATEP00000000383.2"/>
    <property type="gene ID" value="ENSATEG00000000296.2"/>
</dbReference>
<reference evidence="1" key="1">
    <citation type="submission" date="2021-04" db="EMBL/GenBank/DDBJ databases">
        <authorList>
            <consortium name="Wellcome Sanger Institute Data Sharing"/>
        </authorList>
    </citation>
    <scope>NUCLEOTIDE SEQUENCE [LARGE SCALE GENOMIC DNA]</scope>
</reference>
<organism evidence="1 2">
    <name type="scientific">Anabas testudineus</name>
    <name type="common">Climbing perch</name>
    <name type="synonym">Anthias testudineus</name>
    <dbReference type="NCBI Taxonomy" id="64144"/>
    <lineage>
        <taxon>Eukaryota</taxon>
        <taxon>Metazoa</taxon>
        <taxon>Chordata</taxon>
        <taxon>Craniata</taxon>
        <taxon>Vertebrata</taxon>
        <taxon>Euteleostomi</taxon>
        <taxon>Actinopterygii</taxon>
        <taxon>Neopterygii</taxon>
        <taxon>Teleostei</taxon>
        <taxon>Neoteleostei</taxon>
        <taxon>Acanthomorphata</taxon>
        <taxon>Anabantaria</taxon>
        <taxon>Anabantiformes</taxon>
        <taxon>Anabantoidei</taxon>
        <taxon>Anabantidae</taxon>
        <taxon>Anabas</taxon>
    </lineage>
</organism>
<dbReference type="Proteomes" id="UP000265040">
    <property type="component" value="Chromosome 19"/>
</dbReference>
<evidence type="ECO:0000313" key="2">
    <source>
        <dbReference type="Proteomes" id="UP000265040"/>
    </source>
</evidence>
<proteinExistence type="predicted"/>
<dbReference type="AlphaFoldDB" id="A0A3Q1H6G5"/>